<name>A0A3S0KF19_9DEIO</name>
<proteinExistence type="predicted"/>
<organism evidence="2 3">
    <name type="scientific">Deinococcus radiophilus</name>
    <dbReference type="NCBI Taxonomy" id="32062"/>
    <lineage>
        <taxon>Bacteria</taxon>
        <taxon>Thermotogati</taxon>
        <taxon>Deinococcota</taxon>
        <taxon>Deinococci</taxon>
        <taxon>Deinococcales</taxon>
        <taxon>Deinococcaceae</taxon>
        <taxon>Deinococcus</taxon>
    </lineage>
</organism>
<accession>A0A3S0KF19</accession>
<reference evidence="2 3" key="1">
    <citation type="submission" date="2018-12" db="EMBL/GenBank/DDBJ databases">
        <title>Deinococcus radiophilus ATCC 27603 genome sequencing and assembly.</title>
        <authorList>
            <person name="Maclea K.S."/>
            <person name="Maynard C.R."/>
        </authorList>
    </citation>
    <scope>NUCLEOTIDE SEQUENCE [LARGE SCALE GENOMIC DNA]</scope>
    <source>
        <strain evidence="2 3">ATCC 27603</strain>
    </source>
</reference>
<gene>
    <name evidence="2" type="ORF">EJ104_11360</name>
</gene>
<sequence length="376" mass="41138">MLSELAQQEKNPAPTAADAAPLPATLPRVAEVAAPPVPTPRSSSTGAGVLELNPLDTLTDCLDTAECPATARRIYRLLFRIGLTVLRQRGLHEQHATQVSFHLPLDLIAAHLEVNRSTVWRNLRPLEKVGVLHQRDHYGTLRGQTAVTGKVWALSLRPHEVLAGTRERVRVRHDDLVGVRWRDLDADARKGRTAWAELERVRLGKAEEAELLSQGQLFQLQQSQEAEKAVVSEKTLLAWALAPFLQDSPGVTLTDALAFFGGLDTVYAIPALCGLSKQERSAAVSECARQLAATFGDSQNLRFWTWLLWQMLRLRDQGQDVSEDISAVLARVVQDLKAYPAKKAAAVVVSELVGAGLYDRLKLAGNHRVGGPPPAA</sequence>
<dbReference type="OrthoDB" id="64391at2"/>
<feature type="compositionally biased region" description="Low complexity" evidence="1">
    <location>
        <begin position="12"/>
        <end position="24"/>
    </location>
</feature>
<dbReference type="EMBL" id="RXPE01000031">
    <property type="protein sequence ID" value="RTR25295.1"/>
    <property type="molecule type" value="Genomic_DNA"/>
</dbReference>
<comment type="caution">
    <text evidence="2">The sequence shown here is derived from an EMBL/GenBank/DDBJ whole genome shotgun (WGS) entry which is preliminary data.</text>
</comment>
<feature type="region of interest" description="Disordered" evidence="1">
    <location>
        <begin position="1"/>
        <end position="24"/>
    </location>
</feature>
<dbReference type="RefSeq" id="WP_126352908.1">
    <property type="nucleotide sequence ID" value="NZ_RXPE01000031.1"/>
</dbReference>
<evidence type="ECO:0000313" key="2">
    <source>
        <dbReference type="EMBL" id="RTR25295.1"/>
    </source>
</evidence>
<keyword evidence="3" id="KW-1185">Reference proteome</keyword>
<evidence type="ECO:0000256" key="1">
    <source>
        <dbReference type="SAM" id="MobiDB-lite"/>
    </source>
</evidence>
<protein>
    <submittedName>
        <fullName evidence="2">Uncharacterized protein</fullName>
    </submittedName>
</protein>
<evidence type="ECO:0000313" key="3">
    <source>
        <dbReference type="Proteomes" id="UP000277766"/>
    </source>
</evidence>
<dbReference type="AlphaFoldDB" id="A0A3S0KF19"/>
<feature type="compositionally biased region" description="Polar residues" evidence="1">
    <location>
        <begin position="1"/>
        <end position="10"/>
    </location>
</feature>
<dbReference type="Proteomes" id="UP000277766">
    <property type="component" value="Unassembled WGS sequence"/>
</dbReference>